<feature type="domain" description="Knr4/Smi1-like" evidence="1">
    <location>
        <begin position="83"/>
        <end position="184"/>
    </location>
</feature>
<dbReference type="AlphaFoldDB" id="L0A3G8"/>
<dbReference type="KEGG" id="dpd:Deipe_2232"/>
<gene>
    <name evidence="2" type="ordered locus">Deipe_2232</name>
</gene>
<proteinExistence type="predicted"/>
<dbReference type="InterPro" id="IPR018958">
    <property type="entry name" value="Knr4/Smi1-like_dom"/>
</dbReference>
<evidence type="ECO:0000313" key="3">
    <source>
        <dbReference type="Proteomes" id="UP000010467"/>
    </source>
</evidence>
<sequence length="197" mass="22014">MSDADWDQLFDEQHERPPGATPAQLEQLNVNLFRPFSTRELAEANIVTVMDAQHIAALKDDAPQLLATAQRSPAHSWVLPKRQLPITFLDLLRWSDGPIVAHKKLFLQFFTTSGINGIREMLLAYHFPKYLPGFVPFALDGCGNFAAFDMRGAPANGEYPIVAMSSGNLFEDDAVVVADNFVEFCYGSRSLESYLFD</sequence>
<dbReference type="EMBL" id="CP003382">
    <property type="protein sequence ID" value="AFZ67717.1"/>
    <property type="molecule type" value="Genomic_DNA"/>
</dbReference>
<dbReference type="OrthoDB" id="5198158at2"/>
<dbReference type="eggNOG" id="ENOG5032R3M">
    <property type="taxonomic scope" value="Bacteria"/>
</dbReference>
<protein>
    <recommendedName>
        <fullName evidence="1">Knr4/Smi1-like domain-containing protein</fullName>
    </recommendedName>
</protein>
<evidence type="ECO:0000259" key="1">
    <source>
        <dbReference type="Pfam" id="PF09346"/>
    </source>
</evidence>
<dbReference type="InterPro" id="IPR037883">
    <property type="entry name" value="Knr4/Smi1-like_sf"/>
</dbReference>
<name>L0A3G8_DEIPD</name>
<dbReference type="RefSeq" id="WP_015236020.1">
    <property type="nucleotide sequence ID" value="NC_019793.1"/>
</dbReference>
<accession>L0A3G8</accession>
<dbReference type="Proteomes" id="UP000010467">
    <property type="component" value="Chromosome"/>
</dbReference>
<organism evidence="2 3">
    <name type="scientific">Deinococcus peraridilitoris (strain DSM 19664 / LMG 22246 / CIP 109416 / KR-200)</name>
    <dbReference type="NCBI Taxonomy" id="937777"/>
    <lineage>
        <taxon>Bacteria</taxon>
        <taxon>Thermotogati</taxon>
        <taxon>Deinococcota</taxon>
        <taxon>Deinococci</taxon>
        <taxon>Deinococcales</taxon>
        <taxon>Deinococcaceae</taxon>
        <taxon>Deinococcus</taxon>
    </lineage>
</organism>
<dbReference type="PATRIC" id="fig|937777.3.peg.2235"/>
<reference evidence="3" key="1">
    <citation type="submission" date="2012-03" db="EMBL/GenBank/DDBJ databases">
        <title>Complete sequence of chromosome of Deinococcus peraridilitoris DSM 19664.</title>
        <authorList>
            <person name="Lucas S."/>
            <person name="Copeland A."/>
            <person name="Lapidus A."/>
            <person name="Glavina del Rio T."/>
            <person name="Dalin E."/>
            <person name="Tice H."/>
            <person name="Bruce D."/>
            <person name="Goodwin L."/>
            <person name="Pitluck S."/>
            <person name="Peters L."/>
            <person name="Mikhailova N."/>
            <person name="Lu M."/>
            <person name="Kyrpides N."/>
            <person name="Mavromatis K."/>
            <person name="Ivanova N."/>
            <person name="Brettin T."/>
            <person name="Detter J.C."/>
            <person name="Han C."/>
            <person name="Larimer F."/>
            <person name="Land M."/>
            <person name="Hauser L."/>
            <person name="Markowitz V."/>
            <person name="Cheng J.-F."/>
            <person name="Hugenholtz P."/>
            <person name="Woyke T."/>
            <person name="Wu D."/>
            <person name="Pukall R."/>
            <person name="Steenblock K."/>
            <person name="Brambilla E."/>
            <person name="Klenk H.-P."/>
            <person name="Eisen J.A."/>
        </authorList>
    </citation>
    <scope>NUCLEOTIDE SEQUENCE [LARGE SCALE GENOMIC DNA]</scope>
    <source>
        <strain evidence="3">DSM 19664 / LMG 22246 / CIP 109416 / KR-200</strain>
    </source>
</reference>
<dbReference type="HOGENOM" id="CLU_1466839_0_0_0"/>
<dbReference type="Gene3D" id="3.40.1580.10">
    <property type="entry name" value="SMI1/KNR4-like"/>
    <property type="match status" value="1"/>
</dbReference>
<dbReference type="SUPFAM" id="SSF160631">
    <property type="entry name" value="SMI1/KNR4-like"/>
    <property type="match status" value="1"/>
</dbReference>
<keyword evidence="3" id="KW-1185">Reference proteome</keyword>
<dbReference type="Pfam" id="PF09346">
    <property type="entry name" value="SMI1_KNR4"/>
    <property type="match status" value="1"/>
</dbReference>
<evidence type="ECO:0000313" key="2">
    <source>
        <dbReference type="EMBL" id="AFZ67717.1"/>
    </source>
</evidence>
<dbReference type="STRING" id="937777.Deipe_2232"/>